<keyword evidence="4 14" id="KW-0813">Transport</keyword>
<evidence type="ECO:0000256" key="8">
    <source>
        <dbReference type="ARBA" id="ARBA00022833"/>
    </source>
</evidence>
<evidence type="ECO:0000256" key="3">
    <source>
        <dbReference type="ARBA" id="ARBA00008034"/>
    </source>
</evidence>
<evidence type="ECO:0000256" key="6">
    <source>
        <dbReference type="ARBA" id="ARBA00022519"/>
    </source>
</evidence>
<evidence type="ECO:0000313" key="19">
    <source>
        <dbReference type="Proteomes" id="UP000041601"/>
    </source>
</evidence>
<sequence>MIELLLPGWLAGVLLATAAGPLGSFVVWRRMSYFGDTLAHASLLGVAFGLLLNVNPFYAVIVMTMLLALILVWLERRPQLAVDTLLGIMAHSALSLGLVVVSLMHNVRVDLMAYLFGDLLSVTLSDIWLIAAGVVVVLGILCWQWRALLSMTISPELAHVDGVNLERVRMLLMLVTALTIGLSMKFVGALIITSLLIIPAAAARRFARTPEQMAGIAIGIGIVAVTGGLTFSAFYDTPAGPSVVLCAALMFILSLSQKARG</sequence>
<keyword evidence="5" id="KW-1003">Cell membrane</keyword>
<dbReference type="GO" id="GO:0043190">
    <property type="term" value="C:ATP-binding cassette (ABC) transporter complex"/>
    <property type="evidence" value="ECO:0007669"/>
    <property type="project" value="InterPro"/>
</dbReference>
<evidence type="ECO:0000256" key="11">
    <source>
        <dbReference type="ARBA" id="ARBA00023065"/>
    </source>
</evidence>
<dbReference type="EMBL" id="CGBR01000036">
    <property type="protein sequence ID" value="CFQ72860.1"/>
    <property type="molecule type" value="Genomic_DNA"/>
</dbReference>
<dbReference type="GO" id="GO:0010043">
    <property type="term" value="P:response to zinc ion"/>
    <property type="evidence" value="ECO:0007669"/>
    <property type="project" value="TreeGrafter"/>
</dbReference>
<reference evidence="18 21" key="3">
    <citation type="submission" date="2021-01" db="EMBL/GenBank/DDBJ databases">
        <title>FDA dAtabase for Regulatory Grade micrObial Sequences (FDA-ARGOS): Supporting development and validation of Infectious Disease Dx tests.</title>
        <authorList>
            <person name="Blissenbach B."/>
            <person name="Krut O."/>
            <person name="Tallon L."/>
            <person name="Sadzewicz L."/>
            <person name="Zhao X."/>
            <person name="Boylan J."/>
            <person name="Ott S."/>
            <person name="Bowen H."/>
            <person name="Vavikolanu K."/>
            <person name="Mehta A."/>
            <person name="Aluvathingal J."/>
            <person name="Nadendla S."/>
            <person name="Yan Y."/>
            <person name="Sichtig H."/>
        </authorList>
    </citation>
    <scope>NUCLEOTIDE SEQUENCE [LARGE SCALE GENOMIC DNA]</scope>
    <source>
        <strain evidence="18 21">FDAARGOS_1082</strain>
    </source>
</reference>
<dbReference type="SUPFAM" id="SSF81345">
    <property type="entry name" value="ABC transporter involved in vitamin B12 uptake, BtuC"/>
    <property type="match status" value="1"/>
</dbReference>
<evidence type="ECO:0000256" key="12">
    <source>
        <dbReference type="ARBA" id="ARBA00023136"/>
    </source>
</evidence>
<evidence type="ECO:0000256" key="2">
    <source>
        <dbReference type="ARBA" id="ARBA00004429"/>
    </source>
</evidence>
<dbReference type="PATRIC" id="fig|630.129.peg.1901"/>
<comment type="function">
    <text evidence="1">Involved in the high-affinity zinc uptake transport system.</text>
</comment>
<feature type="transmembrane region" description="Helical" evidence="15">
    <location>
        <begin position="214"/>
        <end position="233"/>
    </location>
</feature>
<comment type="similarity">
    <text evidence="3 14">Belongs to the ABC-3 integral membrane protein family.</text>
</comment>
<evidence type="ECO:0000256" key="4">
    <source>
        <dbReference type="ARBA" id="ARBA00022448"/>
    </source>
</evidence>
<dbReference type="GO" id="GO:0006829">
    <property type="term" value="P:zinc ion transport"/>
    <property type="evidence" value="ECO:0007669"/>
    <property type="project" value="UniProtKB-KW"/>
</dbReference>
<dbReference type="OMA" id="WLESNTQ"/>
<gene>
    <name evidence="16" type="primary">znuB</name>
    <name evidence="16" type="ORF">ERS137941_03618</name>
    <name evidence="17" type="ORF">ERS137959_03461</name>
    <name evidence="18" type="ORF">I6I39_19330</name>
</gene>
<dbReference type="KEGG" id="yet:CH48_3529"/>
<dbReference type="Gene3D" id="1.10.3470.10">
    <property type="entry name" value="ABC transporter involved in vitamin B12 uptake, BtuC"/>
    <property type="match status" value="1"/>
</dbReference>
<protein>
    <recommendedName>
        <fullName evidence="13">High-affinity zinc uptake system membrane protein ZnuB</fullName>
    </recommendedName>
</protein>
<feature type="transmembrane region" description="Helical" evidence="15">
    <location>
        <begin position="85"/>
        <end position="107"/>
    </location>
</feature>
<keyword evidence="12 15" id="KW-0472">Membrane</keyword>
<keyword evidence="8" id="KW-0862">Zinc</keyword>
<dbReference type="EMBL" id="CP068146">
    <property type="protein sequence ID" value="QQU47005.1"/>
    <property type="molecule type" value="Genomic_DNA"/>
</dbReference>
<feature type="transmembrane region" description="Helical" evidence="15">
    <location>
        <begin position="239"/>
        <end position="256"/>
    </location>
</feature>
<keyword evidence="7 14" id="KW-0812">Transmembrane</keyword>
<feature type="transmembrane region" description="Helical" evidence="15">
    <location>
        <begin position="127"/>
        <end position="148"/>
    </location>
</feature>
<evidence type="ECO:0000313" key="20">
    <source>
        <dbReference type="Proteomes" id="UP000048841"/>
    </source>
</evidence>
<evidence type="ECO:0000256" key="9">
    <source>
        <dbReference type="ARBA" id="ARBA00022906"/>
    </source>
</evidence>
<evidence type="ECO:0000313" key="17">
    <source>
        <dbReference type="EMBL" id="CNE30191.1"/>
    </source>
</evidence>
<dbReference type="NCBIfam" id="NF007089">
    <property type="entry name" value="PRK09543.1"/>
    <property type="match status" value="1"/>
</dbReference>
<dbReference type="Pfam" id="PF00950">
    <property type="entry name" value="ABC-3"/>
    <property type="match status" value="1"/>
</dbReference>
<dbReference type="InterPro" id="IPR001626">
    <property type="entry name" value="ABC_TroCD"/>
</dbReference>
<comment type="subcellular location">
    <subcellularLocation>
        <location evidence="2">Cell inner membrane</location>
        <topology evidence="2">Multi-pass membrane protein</topology>
    </subcellularLocation>
    <subcellularLocation>
        <location evidence="14">Cell membrane</location>
        <topology evidence="14">Multi-pass membrane protein</topology>
    </subcellularLocation>
</comment>
<reference evidence="17 19" key="2">
    <citation type="submission" date="2015-03" db="EMBL/GenBank/DDBJ databases">
        <authorList>
            <consortium name="Pathogen Informatics"/>
            <person name="Murphy D."/>
        </authorList>
    </citation>
    <scope>NUCLEOTIDE SEQUENCE [LARGE SCALE GENOMIC DNA]</scope>
    <source>
        <strain evidence="17 19">IP05342</strain>
    </source>
</reference>
<dbReference type="CDD" id="cd06550">
    <property type="entry name" value="TM_ABC_iron-siderophores_like"/>
    <property type="match status" value="1"/>
</dbReference>
<accession>A0A0E1NCY9</accession>
<reference evidence="16 20" key="1">
    <citation type="submission" date="2015-03" db="EMBL/GenBank/DDBJ databases">
        <authorList>
            <person name="Murphy D."/>
        </authorList>
    </citation>
    <scope>NUCLEOTIDE SEQUENCE [LARGE SCALE GENOMIC DNA]</scope>
    <source>
        <strain evidence="16 20">IP26249</strain>
    </source>
</reference>
<dbReference type="Proteomes" id="UP000041601">
    <property type="component" value="Unassembled WGS sequence"/>
</dbReference>
<dbReference type="PANTHER" id="PTHR30477:SF23">
    <property type="entry name" value="HIGH-AFFINITY ZINC UPTAKE SYSTEM MEMBRANE PROTEIN ZNUB"/>
    <property type="match status" value="1"/>
</dbReference>
<keyword evidence="11" id="KW-0406">Ion transport</keyword>
<dbReference type="Proteomes" id="UP000048841">
    <property type="component" value="Unassembled WGS sequence"/>
</dbReference>
<evidence type="ECO:0000256" key="1">
    <source>
        <dbReference type="ARBA" id="ARBA00002313"/>
    </source>
</evidence>
<feature type="transmembrane region" description="Helical" evidence="15">
    <location>
        <begin position="43"/>
        <end position="73"/>
    </location>
</feature>
<evidence type="ECO:0000313" key="18">
    <source>
        <dbReference type="EMBL" id="QQU47005.1"/>
    </source>
</evidence>
<organism evidence="16 20">
    <name type="scientific">Yersinia enterocolitica</name>
    <dbReference type="NCBI Taxonomy" id="630"/>
    <lineage>
        <taxon>Bacteria</taxon>
        <taxon>Pseudomonadati</taxon>
        <taxon>Pseudomonadota</taxon>
        <taxon>Gammaproteobacteria</taxon>
        <taxon>Enterobacterales</taxon>
        <taxon>Yersiniaceae</taxon>
        <taxon>Yersinia</taxon>
    </lineage>
</organism>
<dbReference type="GeneID" id="31409256"/>
<dbReference type="EMBL" id="CPXJ01000048">
    <property type="protein sequence ID" value="CNE30191.1"/>
    <property type="molecule type" value="Genomic_DNA"/>
</dbReference>
<dbReference type="RefSeq" id="WP_005163061.1">
    <property type="nucleotide sequence ID" value="NZ_CGBC01000033.1"/>
</dbReference>
<keyword evidence="19" id="KW-1185">Reference proteome</keyword>
<dbReference type="PANTHER" id="PTHR30477">
    <property type="entry name" value="ABC-TRANSPORTER METAL-BINDING PROTEIN"/>
    <property type="match status" value="1"/>
</dbReference>
<dbReference type="FunFam" id="1.10.3470.10:FF:000002">
    <property type="entry name" value="Zinc ABC transporter permease subunit ZnuB"/>
    <property type="match status" value="1"/>
</dbReference>
<dbReference type="GO" id="GO:0055085">
    <property type="term" value="P:transmembrane transport"/>
    <property type="evidence" value="ECO:0007669"/>
    <property type="project" value="InterPro"/>
</dbReference>
<evidence type="ECO:0000313" key="16">
    <source>
        <dbReference type="EMBL" id="CFQ72860.1"/>
    </source>
</evidence>
<keyword evidence="9" id="KW-0864">Zinc transport</keyword>
<keyword evidence="10 15" id="KW-1133">Transmembrane helix</keyword>
<feature type="transmembrane region" description="Helical" evidence="15">
    <location>
        <begin position="168"/>
        <end position="184"/>
    </location>
</feature>
<name>A0A0E1NCY9_YEREN</name>
<evidence type="ECO:0000256" key="10">
    <source>
        <dbReference type="ARBA" id="ARBA00022989"/>
    </source>
</evidence>
<keyword evidence="6" id="KW-0997">Cell inner membrane</keyword>
<dbReference type="AlphaFoldDB" id="A0A0E1NCY9"/>
<evidence type="ECO:0000256" key="14">
    <source>
        <dbReference type="RuleBase" id="RU003943"/>
    </source>
</evidence>
<proteinExistence type="inferred from homology"/>
<dbReference type="InterPro" id="IPR037294">
    <property type="entry name" value="ABC_BtuC-like"/>
</dbReference>
<evidence type="ECO:0000256" key="5">
    <source>
        <dbReference type="ARBA" id="ARBA00022475"/>
    </source>
</evidence>
<evidence type="ECO:0000256" key="13">
    <source>
        <dbReference type="ARBA" id="ARBA00040080"/>
    </source>
</evidence>
<evidence type="ECO:0000313" key="21">
    <source>
        <dbReference type="Proteomes" id="UP000595309"/>
    </source>
</evidence>
<evidence type="ECO:0000256" key="7">
    <source>
        <dbReference type="ARBA" id="ARBA00022692"/>
    </source>
</evidence>
<dbReference type="Proteomes" id="UP000595309">
    <property type="component" value="Chromosome"/>
</dbReference>
<evidence type="ECO:0000256" key="15">
    <source>
        <dbReference type="SAM" id="Phobius"/>
    </source>
</evidence>